<feature type="active site" description="Proton acceptor" evidence="5">
    <location>
        <position position="65"/>
    </location>
</feature>
<name>A0A136JFU5_9PEZI</name>
<dbReference type="STRING" id="196109.A0A136JFU5"/>
<dbReference type="PANTHER" id="PTHR43772">
    <property type="entry name" value="ENDO-1,4-BETA-XYLANASE"/>
    <property type="match status" value="1"/>
</dbReference>
<evidence type="ECO:0000256" key="1">
    <source>
        <dbReference type="ARBA" id="ARBA00009865"/>
    </source>
</evidence>
<accession>A0A136JFU5</accession>
<keyword evidence="2 7" id="KW-0378">Hydrolase</keyword>
<dbReference type="InterPro" id="IPR023296">
    <property type="entry name" value="Glyco_hydro_beta-prop_sf"/>
</dbReference>
<dbReference type="Proteomes" id="UP000070501">
    <property type="component" value="Unassembled WGS sequence"/>
</dbReference>
<dbReference type="AlphaFoldDB" id="A0A136JFU5"/>
<dbReference type="InParanoid" id="A0A136JFU5"/>
<dbReference type="GO" id="GO:0004553">
    <property type="term" value="F:hydrolase activity, hydrolyzing O-glycosyl compounds"/>
    <property type="evidence" value="ECO:0007669"/>
    <property type="project" value="InterPro"/>
</dbReference>
<keyword evidence="4 7" id="KW-0326">Glycosidase</keyword>
<evidence type="ECO:0000256" key="7">
    <source>
        <dbReference type="RuleBase" id="RU361187"/>
    </source>
</evidence>
<evidence type="ECO:0000313" key="9">
    <source>
        <dbReference type="Proteomes" id="UP000070501"/>
    </source>
</evidence>
<dbReference type="Gene3D" id="2.115.10.20">
    <property type="entry name" value="Glycosyl hydrolase domain, family 43"/>
    <property type="match status" value="1"/>
</dbReference>
<evidence type="ECO:0000313" key="8">
    <source>
        <dbReference type="EMBL" id="KXJ96041.1"/>
    </source>
</evidence>
<keyword evidence="9" id="KW-1185">Reference proteome</keyword>
<evidence type="ECO:0000256" key="4">
    <source>
        <dbReference type="ARBA" id="ARBA00023295"/>
    </source>
</evidence>
<evidence type="ECO:0000256" key="5">
    <source>
        <dbReference type="PIRSR" id="PIRSR606710-1"/>
    </source>
</evidence>
<dbReference type="GO" id="GO:0005975">
    <property type="term" value="P:carbohydrate metabolic process"/>
    <property type="evidence" value="ECO:0007669"/>
    <property type="project" value="InterPro"/>
</dbReference>
<comment type="similarity">
    <text evidence="1 7">Belongs to the glycosyl hydrolase 43 family.</text>
</comment>
<reference evidence="9" key="1">
    <citation type="submission" date="2016-02" db="EMBL/GenBank/DDBJ databases">
        <title>Draft genome sequence of Microdochium bolleyi, a fungal endophyte of beachgrass.</title>
        <authorList>
            <consortium name="DOE Joint Genome Institute"/>
            <person name="David A.S."/>
            <person name="May G."/>
            <person name="Haridas S."/>
            <person name="Lim J."/>
            <person name="Wang M."/>
            <person name="Labutti K."/>
            <person name="Lipzen A."/>
            <person name="Barry K."/>
            <person name="Grigoriev I.V."/>
        </authorList>
    </citation>
    <scope>NUCLEOTIDE SEQUENCE [LARGE SCALE GENOMIC DNA]</scope>
    <source>
        <strain evidence="9">J235TASD1</strain>
    </source>
</reference>
<dbReference type="CDD" id="cd18827">
    <property type="entry name" value="GH43_XlnD-like"/>
    <property type="match status" value="1"/>
</dbReference>
<feature type="active site" description="Proton donor" evidence="5">
    <location>
        <position position="256"/>
    </location>
</feature>
<dbReference type="InterPro" id="IPR052176">
    <property type="entry name" value="Glycosyl_Hydrlase_43_Enz"/>
</dbReference>
<feature type="site" description="Important for catalytic activity, responsible for pKa modulation of the active site Glu and correct orientation of both the proton donor and substrate" evidence="6">
    <location>
        <position position="187"/>
    </location>
</feature>
<dbReference type="SUPFAM" id="SSF75005">
    <property type="entry name" value="Arabinanase/levansucrase/invertase"/>
    <property type="match status" value="1"/>
</dbReference>
<dbReference type="EMBL" id="KQ964246">
    <property type="protein sequence ID" value="KXJ96041.1"/>
    <property type="molecule type" value="Genomic_DNA"/>
</dbReference>
<dbReference type="Pfam" id="PF04616">
    <property type="entry name" value="Glyco_hydro_43"/>
    <property type="match status" value="1"/>
</dbReference>
<proteinExistence type="inferred from homology"/>
<keyword evidence="3" id="KW-0119">Carbohydrate metabolism</keyword>
<dbReference type="PANTHER" id="PTHR43772:SF2">
    <property type="entry name" value="PUTATIVE (AFU_ORTHOLOGUE AFUA_2G04480)-RELATED"/>
    <property type="match status" value="1"/>
</dbReference>
<organism evidence="8 9">
    <name type="scientific">Microdochium bolleyi</name>
    <dbReference type="NCBI Taxonomy" id="196109"/>
    <lineage>
        <taxon>Eukaryota</taxon>
        <taxon>Fungi</taxon>
        <taxon>Dikarya</taxon>
        <taxon>Ascomycota</taxon>
        <taxon>Pezizomycotina</taxon>
        <taxon>Sordariomycetes</taxon>
        <taxon>Xylariomycetidae</taxon>
        <taxon>Xylariales</taxon>
        <taxon>Microdochiaceae</taxon>
        <taxon>Microdochium</taxon>
    </lineage>
</organism>
<evidence type="ECO:0000256" key="3">
    <source>
        <dbReference type="ARBA" id="ARBA00023277"/>
    </source>
</evidence>
<gene>
    <name evidence="8" type="ORF">Micbo1qcDRAFT_217813</name>
</gene>
<evidence type="ECO:0000256" key="2">
    <source>
        <dbReference type="ARBA" id="ARBA00022801"/>
    </source>
</evidence>
<evidence type="ECO:0000256" key="6">
    <source>
        <dbReference type="PIRSR" id="PIRSR606710-2"/>
    </source>
</evidence>
<sequence length="438" mass="48214">MQAVLGLATPDAFHPAPAAAGFPSLAGSLGQTVIMPPSLPPPQTTVPDYTTSEAGNPFAAGWYADPDAAFYEGEYWVFPTASLPYEQQTYLDAFSSPDLVHWTKHPRILTAESVPWAHKAVWAPAPIARNGKYYLYFGANDIQRDEIKDGKVGGIGVAVAERPGGPYKDALGRPLIGDFHNGAQPIDQAVFIDHEKDGQAYMYYGGHGHANVVKLNEDMISLGHFDNPQDGNSSEHYGGEGKKEVFREITPANYTEGSLLFTRKGVYYYMWSEGDWTGPNYSVSYAMSRESALGPFSSGSGGRVLEQDLAVARGSGHNGVINVPGTDIWYIVYHRRPLSETDGNHRVVCYDRMYFDDSEEGQGRILPVQMLVKDNFADGDMIAWKTLDRRLIEYGDDDDDEGEMAEGQQGKWQVVDHRLAGENTRPLTRPSGSHPPMI</sequence>
<dbReference type="OrthoDB" id="5211809at2759"/>
<dbReference type="InterPro" id="IPR006710">
    <property type="entry name" value="Glyco_hydro_43"/>
</dbReference>
<protein>
    <submittedName>
        <fullName evidence="8">Glycosyl hydrolase</fullName>
    </submittedName>
</protein>